<keyword evidence="4" id="KW-0539">Nucleus</keyword>
<comment type="caution">
    <text evidence="5">The sequence shown here is derived from an EMBL/GenBank/DDBJ whole genome shotgun (WGS) entry which is preliminary data.</text>
</comment>
<proteinExistence type="inferred from homology"/>
<dbReference type="AlphaFoldDB" id="A0A6B0RA99"/>
<dbReference type="Proteomes" id="UP000322234">
    <property type="component" value="Unassembled WGS sequence"/>
</dbReference>
<dbReference type="GO" id="GO:0005737">
    <property type="term" value="C:cytoplasm"/>
    <property type="evidence" value="ECO:0007669"/>
    <property type="project" value="TreeGrafter"/>
</dbReference>
<comment type="subcellular location">
    <subcellularLocation>
        <location evidence="1">Nucleus</location>
    </subcellularLocation>
</comment>
<keyword evidence="6" id="KW-1185">Reference proteome</keyword>
<dbReference type="EMBL" id="VBQZ03000021">
    <property type="protein sequence ID" value="MXQ84393.1"/>
    <property type="molecule type" value="Genomic_DNA"/>
</dbReference>
<evidence type="ECO:0000256" key="1">
    <source>
        <dbReference type="ARBA" id="ARBA00004123"/>
    </source>
</evidence>
<gene>
    <name evidence="5" type="ORF">E5288_WYG020617</name>
</gene>
<sequence>MLLSGGEHTTFTLCPYPSQQVLGWSTWGNPAFNVLLCQKKIKSQTRANFCKTGLVFQDLNAMSEPKDLVEPYQYGSEHKDLVMNHVLVFRVYSTDCAENHFPSPELLRWYWERPAPHPSSLWLSSREENLVDLNSDVWAAAAANFLFVKEVDLSFQPSNNNQKLTFHMATSSQYRQLLSDYGPPSLGYTQGTGNSQVPQSKYAELLAIIEELGKEIRPTYAGSKSAMERLKRGIIHARGLVRECLAETERNARS</sequence>
<reference evidence="5" key="1">
    <citation type="submission" date="2019-10" db="EMBL/GenBank/DDBJ databases">
        <title>The sequence and de novo assembly of the wild yak genome.</title>
        <authorList>
            <person name="Liu Y."/>
        </authorList>
    </citation>
    <scope>NUCLEOTIDE SEQUENCE [LARGE SCALE GENOMIC DNA]</scope>
    <source>
        <strain evidence="5">WY2019</strain>
    </source>
</reference>
<name>A0A6B0RA99_9CETA</name>
<evidence type="ECO:0000313" key="5">
    <source>
        <dbReference type="EMBL" id="MXQ84393.1"/>
    </source>
</evidence>
<keyword evidence="3" id="KW-0597">Phosphoprotein</keyword>
<dbReference type="PANTHER" id="PTHR22607:SF2">
    <property type="entry name" value="CYCLIN-DEPENDENT KINASE 2-ASSOCIATED PROTEIN 1"/>
    <property type="match status" value="1"/>
</dbReference>
<protein>
    <recommendedName>
        <fullName evidence="7">Cyclin-dependent kinase 2-associated protein 1</fullName>
    </recommendedName>
</protein>
<comment type="similarity">
    <text evidence="2">Belongs to the CDK2AP family.</text>
</comment>
<accession>A0A6B0RA99</accession>
<dbReference type="GO" id="GO:0005634">
    <property type="term" value="C:nucleus"/>
    <property type="evidence" value="ECO:0007669"/>
    <property type="project" value="UniProtKB-SubCell"/>
</dbReference>
<dbReference type="InterPro" id="IPR017266">
    <property type="entry name" value="DOC_1/2"/>
</dbReference>
<evidence type="ECO:0000256" key="4">
    <source>
        <dbReference type="ARBA" id="ARBA00023242"/>
    </source>
</evidence>
<evidence type="ECO:0000313" key="6">
    <source>
        <dbReference type="Proteomes" id="UP000322234"/>
    </source>
</evidence>
<evidence type="ECO:0000256" key="3">
    <source>
        <dbReference type="ARBA" id="ARBA00022553"/>
    </source>
</evidence>
<dbReference type="Pfam" id="PF09806">
    <property type="entry name" value="CDK2AP"/>
    <property type="match status" value="1"/>
</dbReference>
<evidence type="ECO:0000256" key="2">
    <source>
        <dbReference type="ARBA" id="ARBA00008485"/>
    </source>
</evidence>
<dbReference type="PANTHER" id="PTHR22607">
    <property type="entry name" value="DELETED IN ORAL CANCER 1/CDK2-ASSOCIATED PROTEIN 1"/>
    <property type="match status" value="1"/>
</dbReference>
<evidence type="ECO:0008006" key="7">
    <source>
        <dbReference type="Google" id="ProtNLM"/>
    </source>
</evidence>
<organism evidence="5 6">
    <name type="scientific">Bos mutus</name>
    <name type="common">wild yak</name>
    <dbReference type="NCBI Taxonomy" id="72004"/>
    <lineage>
        <taxon>Eukaryota</taxon>
        <taxon>Metazoa</taxon>
        <taxon>Chordata</taxon>
        <taxon>Craniata</taxon>
        <taxon>Vertebrata</taxon>
        <taxon>Euteleostomi</taxon>
        <taxon>Mammalia</taxon>
        <taxon>Eutheria</taxon>
        <taxon>Laurasiatheria</taxon>
        <taxon>Artiodactyla</taxon>
        <taxon>Ruminantia</taxon>
        <taxon>Pecora</taxon>
        <taxon>Bovidae</taxon>
        <taxon>Bovinae</taxon>
        <taxon>Bos</taxon>
    </lineage>
</organism>
<dbReference type="Gene3D" id="6.10.140.1300">
    <property type="match status" value="1"/>
</dbReference>